<dbReference type="RefSeq" id="WP_085897190.1">
    <property type="nucleotide sequence ID" value="NZ_FWFY01000009.1"/>
</dbReference>
<protein>
    <submittedName>
        <fullName evidence="2">Uncharacterized protein</fullName>
    </submittedName>
</protein>
<dbReference type="EMBL" id="FWFY01000009">
    <property type="protein sequence ID" value="SLN59875.1"/>
    <property type="molecule type" value="Genomic_DNA"/>
</dbReference>
<reference evidence="2 3" key="1">
    <citation type="submission" date="2017-03" db="EMBL/GenBank/DDBJ databases">
        <authorList>
            <person name="Afonso C.L."/>
            <person name="Miller P.J."/>
            <person name="Scott M.A."/>
            <person name="Spackman E."/>
            <person name="Goraichik I."/>
            <person name="Dimitrov K.M."/>
            <person name="Suarez D.L."/>
            <person name="Swayne D.E."/>
        </authorList>
    </citation>
    <scope>NUCLEOTIDE SEQUENCE [LARGE SCALE GENOMIC DNA]</scope>
    <source>
        <strain evidence="2 3">CECT 8367</strain>
    </source>
</reference>
<evidence type="ECO:0000313" key="2">
    <source>
        <dbReference type="EMBL" id="SLN59875.1"/>
    </source>
</evidence>
<evidence type="ECO:0000313" key="1">
    <source>
        <dbReference type="EMBL" id="PSK84044.1"/>
    </source>
</evidence>
<reference evidence="1 4" key="2">
    <citation type="submission" date="2018-03" db="EMBL/GenBank/DDBJ databases">
        <title>Genomic Encyclopedia of Archaeal and Bacterial Type Strains, Phase II (KMG-II): from individual species to whole genera.</title>
        <authorList>
            <person name="Goeker M."/>
        </authorList>
    </citation>
    <scope>NUCLEOTIDE SEQUENCE [LARGE SCALE GENOMIC DNA]</scope>
    <source>
        <strain evidence="1 4">DSM 29956</strain>
    </source>
</reference>
<evidence type="ECO:0000313" key="4">
    <source>
        <dbReference type="Proteomes" id="UP000240624"/>
    </source>
</evidence>
<name>A0A1X6ZSY6_9RHOB</name>
<dbReference type="EMBL" id="PYGB01000009">
    <property type="protein sequence ID" value="PSK84044.1"/>
    <property type="molecule type" value="Genomic_DNA"/>
</dbReference>
<gene>
    <name evidence="1" type="ORF">CLV79_10916</name>
    <name evidence="2" type="ORF">LOS8367_02882</name>
</gene>
<evidence type="ECO:0000313" key="3">
    <source>
        <dbReference type="Proteomes" id="UP000193495"/>
    </source>
</evidence>
<dbReference type="Proteomes" id="UP000193495">
    <property type="component" value="Unassembled WGS sequence"/>
</dbReference>
<proteinExistence type="predicted"/>
<keyword evidence="4" id="KW-1185">Reference proteome</keyword>
<dbReference type="Proteomes" id="UP000240624">
    <property type="component" value="Unassembled WGS sequence"/>
</dbReference>
<organism evidence="2 3">
    <name type="scientific">Limimaricola soesokkakensis</name>
    <dbReference type="NCBI Taxonomy" id="1343159"/>
    <lineage>
        <taxon>Bacteria</taxon>
        <taxon>Pseudomonadati</taxon>
        <taxon>Pseudomonadota</taxon>
        <taxon>Alphaproteobacteria</taxon>
        <taxon>Rhodobacterales</taxon>
        <taxon>Paracoccaceae</taxon>
        <taxon>Limimaricola</taxon>
    </lineage>
</organism>
<sequence length="109" mass="11918">MKASITEAKAPLSTLIEAAEHGEEVLKPHDTATTRPLLSVDQVTKLLQETAPKRRICVDVGAAMKMPQVAVVEFLGDRDRLHVVPAPEDALDDPFADWCKPLGDTVDFK</sequence>
<accession>A0A1X6ZSY6</accession>
<dbReference type="AlphaFoldDB" id="A0A1X6ZSY6"/>
<dbReference type="OrthoDB" id="9807890at2"/>